<name>A0A2P6QVM1_ROSCH</name>
<sequence length="60" mass="6930">MKSLEALKARQNHTDILLLKLMCYPPKTDDWSKLQKSTSCKLSLKAYGTSRKTCMYSNLF</sequence>
<keyword evidence="2" id="KW-1185">Reference proteome</keyword>
<protein>
    <submittedName>
        <fullName evidence="1">Uncharacterized protein</fullName>
    </submittedName>
</protein>
<gene>
    <name evidence="1" type="ORF">RchiOBHm_Chr4g0411241</name>
</gene>
<reference evidence="1 2" key="1">
    <citation type="journal article" date="2018" name="Nat. Genet.">
        <title>The Rosa genome provides new insights in the design of modern roses.</title>
        <authorList>
            <person name="Bendahmane M."/>
        </authorList>
    </citation>
    <scope>NUCLEOTIDE SEQUENCE [LARGE SCALE GENOMIC DNA]</scope>
    <source>
        <strain evidence="2">cv. Old Blush</strain>
    </source>
</reference>
<evidence type="ECO:0000313" key="1">
    <source>
        <dbReference type="EMBL" id="PRQ38206.1"/>
    </source>
</evidence>
<comment type="caution">
    <text evidence="1">The sequence shown here is derived from an EMBL/GenBank/DDBJ whole genome shotgun (WGS) entry which is preliminary data.</text>
</comment>
<dbReference type="AlphaFoldDB" id="A0A2P6QVM1"/>
<organism evidence="1 2">
    <name type="scientific">Rosa chinensis</name>
    <name type="common">China rose</name>
    <dbReference type="NCBI Taxonomy" id="74649"/>
    <lineage>
        <taxon>Eukaryota</taxon>
        <taxon>Viridiplantae</taxon>
        <taxon>Streptophyta</taxon>
        <taxon>Embryophyta</taxon>
        <taxon>Tracheophyta</taxon>
        <taxon>Spermatophyta</taxon>
        <taxon>Magnoliopsida</taxon>
        <taxon>eudicotyledons</taxon>
        <taxon>Gunneridae</taxon>
        <taxon>Pentapetalae</taxon>
        <taxon>rosids</taxon>
        <taxon>fabids</taxon>
        <taxon>Rosales</taxon>
        <taxon>Rosaceae</taxon>
        <taxon>Rosoideae</taxon>
        <taxon>Rosoideae incertae sedis</taxon>
        <taxon>Rosa</taxon>
    </lineage>
</organism>
<accession>A0A2P6QVM1</accession>
<proteinExistence type="predicted"/>
<evidence type="ECO:0000313" key="2">
    <source>
        <dbReference type="Proteomes" id="UP000238479"/>
    </source>
</evidence>
<dbReference type="EMBL" id="PDCK01000042">
    <property type="protein sequence ID" value="PRQ38206.1"/>
    <property type="molecule type" value="Genomic_DNA"/>
</dbReference>
<dbReference type="Gramene" id="PRQ38206">
    <property type="protein sequence ID" value="PRQ38206"/>
    <property type="gene ID" value="RchiOBHm_Chr4g0411241"/>
</dbReference>
<dbReference type="Proteomes" id="UP000238479">
    <property type="component" value="Chromosome 4"/>
</dbReference>